<comment type="caution">
    <text evidence="3">The sequence shown here is derived from an EMBL/GenBank/DDBJ whole genome shotgun (WGS) entry which is preliminary data.</text>
</comment>
<evidence type="ECO:0000259" key="2">
    <source>
        <dbReference type="Pfam" id="PF10135"/>
    </source>
</evidence>
<reference evidence="3" key="1">
    <citation type="submission" date="2022-03" db="EMBL/GenBank/DDBJ databases">
        <title>Identification of a novel bacterium isolated from mangrove sediments.</title>
        <authorList>
            <person name="Pan X."/>
        </authorList>
    </citation>
    <scope>NUCLEOTIDE SEQUENCE</scope>
    <source>
        <strain evidence="3">B2580</strain>
    </source>
</reference>
<dbReference type="InterPro" id="IPR019301">
    <property type="entry name" value="Flagellar_prot_FlgJ_N"/>
</dbReference>
<name>A0ABT0B016_9SPHN</name>
<evidence type="ECO:0000256" key="1">
    <source>
        <dbReference type="SAM" id="MobiDB-lite"/>
    </source>
</evidence>
<protein>
    <submittedName>
        <fullName evidence="3">Rod-binding protein</fullName>
    </submittedName>
</protein>
<feature type="compositionally biased region" description="Low complexity" evidence="1">
    <location>
        <begin position="101"/>
        <end position="119"/>
    </location>
</feature>
<feature type="region of interest" description="Disordered" evidence="1">
    <location>
        <begin position="96"/>
        <end position="119"/>
    </location>
</feature>
<dbReference type="Proteomes" id="UP001162880">
    <property type="component" value="Unassembled WGS sequence"/>
</dbReference>
<proteinExistence type="predicted"/>
<keyword evidence="4" id="KW-1185">Reference proteome</keyword>
<accession>A0ABT0B016</accession>
<organism evidence="3 4">
    <name type="scientific">Novosphingobium album</name>
    <name type="common">ex Hu et al. 2023</name>
    <dbReference type="NCBI Taxonomy" id="2930093"/>
    <lineage>
        <taxon>Bacteria</taxon>
        <taxon>Pseudomonadati</taxon>
        <taxon>Pseudomonadota</taxon>
        <taxon>Alphaproteobacteria</taxon>
        <taxon>Sphingomonadales</taxon>
        <taxon>Sphingomonadaceae</taxon>
        <taxon>Novosphingobium</taxon>
    </lineage>
</organism>
<gene>
    <name evidence="3" type="ORF">MTR64_06700</name>
</gene>
<evidence type="ECO:0000313" key="4">
    <source>
        <dbReference type="Proteomes" id="UP001162880"/>
    </source>
</evidence>
<feature type="domain" description="Flagellar protein FlgJ N-terminal" evidence="2">
    <location>
        <begin position="42"/>
        <end position="88"/>
    </location>
</feature>
<dbReference type="RefSeq" id="WP_243992088.1">
    <property type="nucleotide sequence ID" value="NZ_JALHLE010000007.1"/>
</dbReference>
<evidence type="ECO:0000313" key="3">
    <source>
        <dbReference type="EMBL" id="MCJ2178245.1"/>
    </source>
</evidence>
<dbReference type="EMBL" id="JALHLE010000007">
    <property type="protein sequence ID" value="MCJ2178245.1"/>
    <property type="molecule type" value="Genomic_DNA"/>
</dbReference>
<dbReference type="Pfam" id="PF10135">
    <property type="entry name" value="Rod-binding"/>
    <property type="match status" value="1"/>
</dbReference>
<sequence>MSTITNTLAGMNMSAGTTDREKLKAVAKQFEAVFMRQMLSAARKADFGGDKLFSSQALDTFNQMQDEHFADVTAQSGTLGFATIIEAQMARFLPAQSSDQTSTDAAATITGTATGTGDS</sequence>